<protein>
    <submittedName>
        <fullName evidence="3">Uncharacterized protein</fullName>
    </submittedName>
</protein>
<feature type="coiled-coil region" evidence="1">
    <location>
        <begin position="318"/>
        <end position="345"/>
    </location>
</feature>
<dbReference type="Proteomes" id="UP000187209">
    <property type="component" value="Unassembled WGS sequence"/>
</dbReference>
<evidence type="ECO:0000256" key="1">
    <source>
        <dbReference type="SAM" id="Coils"/>
    </source>
</evidence>
<keyword evidence="2" id="KW-1133">Transmembrane helix</keyword>
<comment type="caution">
    <text evidence="3">The sequence shown here is derived from an EMBL/GenBank/DDBJ whole genome shotgun (WGS) entry which is preliminary data.</text>
</comment>
<organism evidence="3 4">
    <name type="scientific">Stentor coeruleus</name>
    <dbReference type="NCBI Taxonomy" id="5963"/>
    <lineage>
        <taxon>Eukaryota</taxon>
        <taxon>Sar</taxon>
        <taxon>Alveolata</taxon>
        <taxon>Ciliophora</taxon>
        <taxon>Postciliodesmatophora</taxon>
        <taxon>Heterotrichea</taxon>
        <taxon>Heterotrichida</taxon>
        <taxon>Stentoridae</taxon>
        <taxon>Stentor</taxon>
    </lineage>
</organism>
<dbReference type="EMBL" id="MPUH01000782">
    <property type="protein sequence ID" value="OMJ73989.1"/>
    <property type="molecule type" value="Genomic_DNA"/>
</dbReference>
<feature type="transmembrane region" description="Helical" evidence="2">
    <location>
        <begin position="172"/>
        <end position="192"/>
    </location>
</feature>
<dbReference type="OrthoDB" id="10590135at2759"/>
<name>A0A1R2BB38_9CILI</name>
<keyword evidence="2" id="KW-0812">Transmembrane</keyword>
<reference evidence="3 4" key="1">
    <citation type="submission" date="2016-11" db="EMBL/GenBank/DDBJ databases">
        <title>The macronuclear genome of Stentor coeruleus: a giant cell with tiny introns.</title>
        <authorList>
            <person name="Slabodnick M."/>
            <person name="Ruby J.G."/>
            <person name="Reiff S.B."/>
            <person name="Swart E.C."/>
            <person name="Gosai S."/>
            <person name="Prabakaran S."/>
            <person name="Witkowska E."/>
            <person name="Larue G.E."/>
            <person name="Fisher S."/>
            <person name="Freeman R.M."/>
            <person name="Gunawardena J."/>
            <person name="Chu W."/>
            <person name="Stover N.A."/>
            <person name="Gregory B.D."/>
            <person name="Nowacki M."/>
            <person name="Derisi J."/>
            <person name="Roy S.W."/>
            <person name="Marshall W.F."/>
            <person name="Sood P."/>
        </authorList>
    </citation>
    <scope>NUCLEOTIDE SEQUENCE [LARGE SCALE GENOMIC DNA]</scope>
    <source>
        <strain evidence="3">WM001</strain>
    </source>
</reference>
<proteinExistence type="predicted"/>
<keyword evidence="1" id="KW-0175">Coiled coil</keyword>
<accession>A0A1R2BB38</accession>
<evidence type="ECO:0000313" key="3">
    <source>
        <dbReference type="EMBL" id="OMJ73989.1"/>
    </source>
</evidence>
<feature type="transmembrane region" description="Helical" evidence="2">
    <location>
        <begin position="74"/>
        <end position="91"/>
    </location>
</feature>
<evidence type="ECO:0000256" key="2">
    <source>
        <dbReference type="SAM" id="Phobius"/>
    </source>
</evidence>
<dbReference type="AlphaFoldDB" id="A0A1R2BB38"/>
<keyword evidence="2" id="KW-0472">Membrane</keyword>
<gene>
    <name evidence="3" type="ORF">SteCoe_27201</name>
</gene>
<keyword evidence="4" id="KW-1185">Reference proteome</keyword>
<evidence type="ECO:0000313" key="4">
    <source>
        <dbReference type="Proteomes" id="UP000187209"/>
    </source>
</evidence>
<sequence length="347" mass="41229">MKFENRKILTPDNKVYDLDDILGMNFKISFESKSSLTFSIKKSIKDNPTLIRYLGAFLLKMLLSALVVVLVANFSVLIAIILSLISLKIIIPKYWKKYKQLHSEGVLTYEIEDVVEFVAFEKQIYQDERGKRLIHHNFVLGQNMEELFYVFLPPVLYNSDNFRFYIRYFTQVIYPIFVIILPLCIGITVMFAKNTKIIFKALRKDKFVRIILFLADESAEFIEDQANDYKLTRIIWNFFDEKFDQLGDLIEMIFKWLRMEVLLVFMQIEYFNHCYISVWKTIVKTFKFWGNFLRKHGLGWLISPIEKGVKTIKNTVNIKEIKEAYEKTEELKEQVEQIEESSKKKNN</sequence>